<protein>
    <submittedName>
        <fullName evidence="1">Uncharacterized protein</fullName>
    </submittedName>
</protein>
<name>A0A643EBR4_PSEAI</name>
<gene>
    <name evidence="1" type="ORF">F7R07_28650</name>
</gene>
<comment type="caution">
    <text evidence="1">The sequence shown here is derived from an EMBL/GenBank/DDBJ whole genome shotgun (WGS) entry which is preliminary data.</text>
</comment>
<organism evidence="1">
    <name type="scientific">Pseudomonas aeruginosa</name>
    <dbReference type="NCBI Taxonomy" id="287"/>
    <lineage>
        <taxon>Bacteria</taxon>
        <taxon>Pseudomonadati</taxon>
        <taxon>Pseudomonadota</taxon>
        <taxon>Gammaproteobacteria</taxon>
        <taxon>Pseudomonadales</taxon>
        <taxon>Pseudomonadaceae</taxon>
        <taxon>Pseudomonas</taxon>
    </lineage>
</organism>
<dbReference type="AlphaFoldDB" id="A0A643EBR4"/>
<dbReference type="RefSeq" id="WP_151155998.1">
    <property type="nucleotide sequence ID" value="NZ_CP064392.1"/>
</dbReference>
<reference evidence="1" key="1">
    <citation type="submission" date="2019-09" db="EMBL/GenBank/DDBJ databases">
        <title>Draft genome sequences of 48 bacterial type strains from the CCUG.</title>
        <authorList>
            <person name="Tunovic T."/>
            <person name="Pineiro-Iglesias B."/>
            <person name="Unosson C."/>
            <person name="Inganas E."/>
            <person name="Ohlen M."/>
            <person name="Cardew S."/>
            <person name="Jensie-Markopoulos S."/>
            <person name="Salva-Serra F."/>
            <person name="Jaen-Luchoro D."/>
            <person name="Karlsson R."/>
            <person name="Svensson-Stadler L."/>
            <person name="Chun J."/>
            <person name="Moore E."/>
        </authorList>
    </citation>
    <scope>NUCLEOTIDE SEQUENCE</scope>
    <source>
        <strain evidence="1">CCUG 551</strain>
    </source>
</reference>
<sequence>MLKPLFNNCSFSVHDGVSVSSTYESAIAIVGRADGSPAFASRVVNLKQEQVGVNTQRSTALQALGTYCENQFAVPHHRQDLVAYSLGKTGHYISALHDDMGDSLDARTALNHAQILALLDALNSLYDLPDQAHTNAHCEVWDMAWRRVQLPF</sequence>
<proteinExistence type="predicted"/>
<evidence type="ECO:0000313" key="1">
    <source>
        <dbReference type="EMBL" id="KAB0555902.1"/>
    </source>
</evidence>
<accession>A0A643EBR4</accession>
<dbReference type="EMBL" id="VZPH01000067">
    <property type="protein sequence ID" value="KAB0555902.1"/>
    <property type="molecule type" value="Genomic_DNA"/>
</dbReference>